<gene>
    <name evidence="1" type="ORF">HPB50_009021</name>
</gene>
<name>A0ACB7T0E2_HYAAI</name>
<keyword evidence="2" id="KW-1185">Reference proteome</keyword>
<accession>A0ACB7T0E2</accession>
<dbReference type="EMBL" id="CM023482">
    <property type="protein sequence ID" value="KAH6938379.1"/>
    <property type="molecule type" value="Genomic_DNA"/>
</dbReference>
<sequence>MNQASCMSPEQYHAAAGPIVRSAYGDKSEGHPISAAAERPADESGSPDDARDKGTPQLERRLRSCEPRHSLFANNATFQPSRPLGTKLFTRAP</sequence>
<evidence type="ECO:0000313" key="1">
    <source>
        <dbReference type="EMBL" id="KAH6938379.1"/>
    </source>
</evidence>
<protein>
    <submittedName>
        <fullName evidence="1">Uncharacterized protein</fullName>
    </submittedName>
</protein>
<evidence type="ECO:0000313" key="2">
    <source>
        <dbReference type="Proteomes" id="UP000821845"/>
    </source>
</evidence>
<comment type="caution">
    <text evidence="1">The sequence shown here is derived from an EMBL/GenBank/DDBJ whole genome shotgun (WGS) entry which is preliminary data.</text>
</comment>
<reference evidence="1" key="1">
    <citation type="submission" date="2020-05" db="EMBL/GenBank/DDBJ databases">
        <title>Large-scale comparative analyses of tick genomes elucidate their genetic diversity and vector capacities.</title>
        <authorList>
            <person name="Jia N."/>
            <person name="Wang J."/>
            <person name="Shi W."/>
            <person name="Du L."/>
            <person name="Sun Y."/>
            <person name="Zhan W."/>
            <person name="Jiang J."/>
            <person name="Wang Q."/>
            <person name="Zhang B."/>
            <person name="Ji P."/>
            <person name="Sakyi L.B."/>
            <person name="Cui X."/>
            <person name="Yuan T."/>
            <person name="Jiang B."/>
            <person name="Yang W."/>
            <person name="Lam T.T.-Y."/>
            <person name="Chang Q."/>
            <person name="Ding S."/>
            <person name="Wang X."/>
            <person name="Zhu J."/>
            <person name="Ruan X."/>
            <person name="Zhao L."/>
            <person name="Wei J."/>
            <person name="Que T."/>
            <person name="Du C."/>
            <person name="Cheng J."/>
            <person name="Dai P."/>
            <person name="Han X."/>
            <person name="Huang E."/>
            <person name="Gao Y."/>
            <person name="Liu J."/>
            <person name="Shao H."/>
            <person name="Ye R."/>
            <person name="Li L."/>
            <person name="Wei W."/>
            <person name="Wang X."/>
            <person name="Wang C."/>
            <person name="Yang T."/>
            <person name="Huo Q."/>
            <person name="Li W."/>
            <person name="Guo W."/>
            <person name="Chen H."/>
            <person name="Zhou L."/>
            <person name="Ni X."/>
            <person name="Tian J."/>
            <person name="Zhou Y."/>
            <person name="Sheng Y."/>
            <person name="Liu T."/>
            <person name="Pan Y."/>
            <person name="Xia L."/>
            <person name="Li J."/>
            <person name="Zhao F."/>
            <person name="Cao W."/>
        </authorList>
    </citation>
    <scope>NUCLEOTIDE SEQUENCE</scope>
    <source>
        <strain evidence="1">Hyas-2018</strain>
    </source>
</reference>
<dbReference type="Proteomes" id="UP000821845">
    <property type="component" value="Chromosome 2"/>
</dbReference>
<proteinExistence type="predicted"/>
<organism evidence="1 2">
    <name type="scientific">Hyalomma asiaticum</name>
    <name type="common">Tick</name>
    <dbReference type="NCBI Taxonomy" id="266040"/>
    <lineage>
        <taxon>Eukaryota</taxon>
        <taxon>Metazoa</taxon>
        <taxon>Ecdysozoa</taxon>
        <taxon>Arthropoda</taxon>
        <taxon>Chelicerata</taxon>
        <taxon>Arachnida</taxon>
        <taxon>Acari</taxon>
        <taxon>Parasitiformes</taxon>
        <taxon>Ixodida</taxon>
        <taxon>Ixodoidea</taxon>
        <taxon>Ixodidae</taxon>
        <taxon>Hyalomminae</taxon>
        <taxon>Hyalomma</taxon>
    </lineage>
</organism>